<evidence type="ECO:0000313" key="1">
    <source>
        <dbReference type="EMBL" id="WOX24535.1"/>
    </source>
</evidence>
<organism evidence="1 2">
    <name type="scientific">Streptomyces solicathayae</name>
    <dbReference type="NCBI Taxonomy" id="3081768"/>
    <lineage>
        <taxon>Bacteria</taxon>
        <taxon>Bacillati</taxon>
        <taxon>Actinomycetota</taxon>
        <taxon>Actinomycetes</taxon>
        <taxon>Kitasatosporales</taxon>
        <taxon>Streptomycetaceae</taxon>
        <taxon>Streptomyces</taxon>
    </lineage>
</organism>
<dbReference type="Proteomes" id="UP001301731">
    <property type="component" value="Chromosome"/>
</dbReference>
<dbReference type="RefSeq" id="WP_318106982.1">
    <property type="nucleotide sequence ID" value="NZ_CP137573.1"/>
</dbReference>
<keyword evidence="2" id="KW-1185">Reference proteome</keyword>
<sequence>MNSADPGAPFGPRSFQLVLLRRMADHQPGLVEDALRELGATRSEMREANRIWQSWAHARRGPGELHRYRQALGEPVARRAVAELGVALGALSDPEAGAEILQWDLPLWPDLRWEVLTGRAGPKSPPQVWGSALTRTPGASSPVLRTAADLRPWGCTFGEVRHAFPDAVPREGDAPTRSRLDFTDRDGTVCAAEFTWGLFQRLRRLT</sequence>
<evidence type="ECO:0000313" key="2">
    <source>
        <dbReference type="Proteomes" id="UP001301731"/>
    </source>
</evidence>
<proteinExistence type="predicted"/>
<dbReference type="EMBL" id="CP137573">
    <property type="protein sequence ID" value="WOX24535.1"/>
    <property type="molecule type" value="Genomic_DNA"/>
</dbReference>
<name>A0ABZ0LYD5_9ACTN</name>
<reference evidence="1 2" key="1">
    <citation type="submission" date="2023-10" db="EMBL/GenBank/DDBJ databases">
        <title>The genome sequence of Streptomyces sp. HUAS YS2.</title>
        <authorList>
            <person name="Mo P."/>
        </authorList>
    </citation>
    <scope>NUCLEOTIDE SEQUENCE [LARGE SCALE GENOMIC DNA]</scope>
    <source>
        <strain evidence="1 2">HUAS YS2</strain>
    </source>
</reference>
<accession>A0ABZ0LYD5</accession>
<gene>
    <name evidence="1" type="ORF">R2D22_25400</name>
</gene>
<protein>
    <submittedName>
        <fullName evidence="1">Uncharacterized protein</fullName>
    </submittedName>
</protein>